<dbReference type="Proteomes" id="UP001138672">
    <property type="component" value="Unassembled WGS sequence"/>
</dbReference>
<accession>A0A9X0YJB1</accession>
<dbReference type="Gene3D" id="3.40.50.12580">
    <property type="match status" value="1"/>
</dbReference>
<dbReference type="InterPro" id="IPR043148">
    <property type="entry name" value="TagF_C"/>
</dbReference>
<proteinExistence type="predicted"/>
<gene>
    <name evidence="1" type="ORF">J2Z56_001530</name>
    <name evidence="2" type="ORF">J2Z57_001356</name>
</gene>
<dbReference type="EMBL" id="JAGGJQ010000003">
    <property type="protein sequence ID" value="MBP1839619.1"/>
    <property type="molecule type" value="Genomic_DNA"/>
</dbReference>
<evidence type="ECO:0000313" key="2">
    <source>
        <dbReference type="EMBL" id="MDQ0334923.1"/>
    </source>
</evidence>
<comment type="caution">
    <text evidence="1">The sequence shown here is derived from an EMBL/GenBank/DDBJ whole genome shotgun (WGS) entry which is preliminary data.</text>
</comment>
<evidence type="ECO:0000313" key="3">
    <source>
        <dbReference type="Proteomes" id="UP001138672"/>
    </source>
</evidence>
<organism evidence="1 3">
    <name type="scientific">Formosa algae</name>
    <dbReference type="NCBI Taxonomy" id="225843"/>
    <lineage>
        <taxon>Bacteria</taxon>
        <taxon>Pseudomonadati</taxon>
        <taxon>Bacteroidota</taxon>
        <taxon>Flavobacteriia</taxon>
        <taxon>Flavobacteriales</taxon>
        <taxon>Flavobacteriaceae</taxon>
        <taxon>Formosa</taxon>
    </lineage>
</organism>
<name>A0A9X0YJB1_9FLAO</name>
<protein>
    <recommendedName>
        <fullName evidence="5">CDP-glycerol glycerophosphotransferase</fullName>
    </recommendedName>
</protein>
<keyword evidence="4" id="KW-1185">Reference proteome</keyword>
<reference evidence="1" key="1">
    <citation type="submission" date="2021-03" db="EMBL/GenBank/DDBJ databases">
        <title>Genomic Encyclopedia of Type Strains, Phase IV (KMG-IV): sequencing the most valuable type-strain genomes for metagenomic binning, comparative biology and taxonomic classification.</title>
        <authorList>
            <person name="Goeker M."/>
        </authorList>
    </citation>
    <scope>NUCLEOTIDE SEQUENCE</scope>
    <source>
        <strain evidence="1">DSM 15523</strain>
        <strain evidence="2 4">DSM 16476</strain>
    </source>
</reference>
<dbReference type="SUPFAM" id="SSF53756">
    <property type="entry name" value="UDP-Glycosyltransferase/glycogen phosphorylase"/>
    <property type="match status" value="1"/>
</dbReference>
<dbReference type="Proteomes" id="UP001231587">
    <property type="component" value="Unassembled WGS sequence"/>
</dbReference>
<dbReference type="EMBL" id="JAUSUU010000003">
    <property type="protein sequence ID" value="MDQ0334923.1"/>
    <property type="molecule type" value="Genomic_DNA"/>
</dbReference>
<evidence type="ECO:0000313" key="1">
    <source>
        <dbReference type="EMBL" id="MBP1839619.1"/>
    </source>
</evidence>
<dbReference type="AlphaFoldDB" id="A0A9X0YJB1"/>
<dbReference type="RefSeq" id="WP_209542082.1">
    <property type="nucleotide sequence ID" value="NZ_JAGGJQ010000003.1"/>
</dbReference>
<evidence type="ECO:0000313" key="4">
    <source>
        <dbReference type="Proteomes" id="UP001231587"/>
    </source>
</evidence>
<sequence>MKYKFLIYISYSYAIPIGNPLEEEINKRGYTVKWFADEQDGKKAIQSKSNALQTIQQVISYNPDIILTITNMVPDFLKGLKAQVFHGFLAQKRPSKKHIFSEFRIRGFFDLYCTQGPSTTTIFKQLEKKHNTFKVIETGWSKVDPLFPITKKEAGKTIMIASTFTERLSLAFNDDVYQEIKRLSLDGTFNFIMVLHPKLPEHIVEKWQALNNENFVFHNTTDLVPLYKQADIMFADTTSAIQEFLLQEKPVVAFNHTFEHNYLIHTHQASELESAFHVALNPSKELIKNIQFFIKDLHPYSDGKSSARVIDATISFLHADKRYLKRKPLNLIRKYKIRKLLNYFTFKSYNSPYTIPTQHD</sequence>
<evidence type="ECO:0008006" key="5">
    <source>
        <dbReference type="Google" id="ProtNLM"/>
    </source>
</evidence>